<dbReference type="InParanoid" id="K3X6Q8"/>
<keyword evidence="2" id="KW-1185">Reference proteome</keyword>
<proteinExistence type="predicted"/>
<reference evidence="2" key="1">
    <citation type="journal article" date="2010" name="Genome Biol.">
        <title>Genome sequence of the necrotrophic plant pathogen Pythium ultimum reveals original pathogenicity mechanisms and effector repertoire.</title>
        <authorList>
            <person name="Levesque C.A."/>
            <person name="Brouwer H."/>
            <person name="Cano L."/>
            <person name="Hamilton J.P."/>
            <person name="Holt C."/>
            <person name="Huitema E."/>
            <person name="Raffaele S."/>
            <person name="Robideau G.P."/>
            <person name="Thines M."/>
            <person name="Win J."/>
            <person name="Zerillo M.M."/>
            <person name="Beakes G.W."/>
            <person name="Boore J.L."/>
            <person name="Busam D."/>
            <person name="Dumas B."/>
            <person name="Ferriera S."/>
            <person name="Fuerstenberg S.I."/>
            <person name="Gachon C.M."/>
            <person name="Gaulin E."/>
            <person name="Govers F."/>
            <person name="Grenville-Briggs L."/>
            <person name="Horner N."/>
            <person name="Hostetler J."/>
            <person name="Jiang R.H."/>
            <person name="Johnson J."/>
            <person name="Krajaejun T."/>
            <person name="Lin H."/>
            <person name="Meijer H.J."/>
            <person name="Moore B."/>
            <person name="Morris P."/>
            <person name="Phuntmart V."/>
            <person name="Puiu D."/>
            <person name="Shetty J."/>
            <person name="Stajich J.E."/>
            <person name="Tripathy S."/>
            <person name="Wawra S."/>
            <person name="van West P."/>
            <person name="Whitty B.R."/>
            <person name="Coutinho P.M."/>
            <person name="Henrissat B."/>
            <person name="Martin F."/>
            <person name="Thomas P.D."/>
            <person name="Tyler B.M."/>
            <person name="De Vries R.P."/>
            <person name="Kamoun S."/>
            <person name="Yandell M."/>
            <person name="Tisserat N."/>
            <person name="Buell C.R."/>
        </authorList>
    </citation>
    <scope>NUCLEOTIDE SEQUENCE</scope>
    <source>
        <strain evidence="2">DAOM:BR144</strain>
    </source>
</reference>
<name>K3X6Q8_GLOUD</name>
<accession>K3X6Q8</accession>
<dbReference type="HOGENOM" id="CLU_1172708_0_0_1"/>
<dbReference type="VEuPathDB" id="FungiDB:PYU1_G012880"/>
<organism evidence="1 2">
    <name type="scientific">Globisporangium ultimum (strain ATCC 200006 / CBS 805.95 / DAOM BR144)</name>
    <name type="common">Pythium ultimum</name>
    <dbReference type="NCBI Taxonomy" id="431595"/>
    <lineage>
        <taxon>Eukaryota</taxon>
        <taxon>Sar</taxon>
        <taxon>Stramenopiles</taxon>
        <taxon>Oomycota</taxon>
        <taxon>Peronosporomycetes</taxon>
        <taxon>Pythiales</taxon>
        <taxon>Pythiaceae</taxon>
        <taxon>Globisporangium</taxon>
    </lineage>
</organism>
<reference evidence="1" key="3">
    <citation type="submission" date="2015-02" db="UniProtKB">
        <authorList>
            <consortium name="EnsemblProtists"/>
        </authorList>
    </citation>
    <scope>IDENTIFICATION</scope>
    <source>
        <strain evidence="1">DAOM BR144</strain>
    </source>
</reference>
<protein>
    <submittedName>
        <fullName evidence="1">Uncharacterized protein</fullName>
    </submittedName>
</protein>
<dbReference type="EMBL" id="GL376607">
    <property type="status" value="NOT_ANNOTATED_CDS"/>
    <property type="molecule type" value="Genomic_DNA"/>
</dbReference>
<evidence type="ECO:0000313" key="1">
    <source>
        <dbReference type="EnsemblProtists" id="PYU1_T012907"/>
    </source>
</evidence>
<sequence length="237" mass="25845">MLLLFVRDTGIGKDSTVLYNCLVESNPDMLIAHVQANLMPESAQFSEFFKSIYNCEFSALCALECERVVLIDEAHMTYDDELLWLGYIKDVLEEQIPSLRIALFVSHGSFDVYRKLNYHGPGLRLARAELGEMVCGTVGDLCSGHIGIAGAILDFCTSGLAQSVQDPLMSAISRRNSGRSGCFNSLAAAVAAFPSAIQNHGLSDESRVKMKEVMDDVALGKVVRSTELLRAVLLSSS</sequence>
<dbReference type="Proteomes" id="UP000019132">
    <property type="component" value="Unassembled WGS sequence"/>
</dbReference>
<dbReference type="EnsemblProtists" id="PYU1_T012907">
    <property type="protein sequence ID" value="PYU1_T012907"/>
    <property type="gene ID" value="PYU1_G012880"/>
</dbReference>
<reference evidence="2" key="2">
    <citation type="submission" date="2010-04" db="EMBL/GenBank/DDBJ databases">
        <authorList>
            <person name="Buell R."/>
            <person name="Hamilton J."/>
            <person name="Hostetler J."/>
        </authorList>
    </citation>
    <scope>NUCLEOTIDE SEQUENCE [LARGE SCALE GENOMIC DNA]</scope>
    <source>
        <strain evidence="2">DAOM:BR144</strain>
    </source>
</reference>
<dbReference type="AlphaFoldDB" id="K3X6Q8"/>
<evidence type="ECO:0000313" key="2">
    <source>
        <dbReference type="Proteomes" id="UP000019132"/>
    </source>
</evidence>